<protein>
    <submittedName>
        <fullName evidence="1">Uncharacterized protein</fullName>
    </submittedName>
</protein>
<dbReference type="EMBL" id="BMJY01000008">
    <property type="protein sequence ID" value="GGH44907.1"/>
    <property type="molecule type" value="Genomic_DNA"/>
</dbReference>
<reference evidence="1" key="2">
    <citation type="submission" date="2020-09" db="EMBL/GenBank/DDBJ databases">
        <authorList>
            <person name="Sun Q."/>
            <person name="Zhou Y."/>
        </authorList>
    </citation>
    <scope>NUCLEOTIDE SEQUENCE</scope>
    <source>
        <strain evidence="1">CGMCC 1.15794</strain>
    </source>
</reference>
<gene>
    <name evidence="1" type="ORF">GCM10010921_19920</name>
</gene>
<comment type="caution">
    <text evidence="1">The sequence shown here is derived from an EMBL/GenBank/DDBJ whole genome shotgun (WGS) entry which is preliminary data.</text>
</comment>
<keyword evidence="2" id="KW-1185">Reference proteome</keyword>
<accession>A0A917MM45</accession>
<evidence type="ECO:0000313" key="2">
    <source>
        <dbReference type="Proteomes" id="UP000657592"/>
    </source>
</evidence>
<dbReference type="AlphaFoldDB" id="A0A917MM45"/>
<dbReference type="Proteomes" id="UP000657592">
    <property type="component" value="Unassembled WGS sequence"/>
</dbReference>
<sequence>MSEGFVWRDAEVTYPDWKGTAQLDQKMTGRSPERTVGLNPDEWRIIGFDIGGGETGHELHVVAVHREHIPEGGDVYPRVAEANGGEIPATEFLVHDVDPYEFLRAITHMFELRMRVRGTRDLPIRITRQSDLPPQQ</sequence>
<proteinExistence type="predicted"/>
<reference evidence="1" key="1">
    <citation type="journal article" date="2014" name="Int. J. Syst. Evol. Microbiol.">
        <title>Complete genome sequence of Corynebacterium casei LMG S-19264T (=DSM 44701T), isolated from a smear-ripened cheese.</title>
        <authorList>
            <consortium name="US DOE Joint Genome Institute (JGI-PGF)"/>
            <person name="Walter F."/>
            <person name="Albersmeier A."/>
            <person name="Kalinowski J."/>
            <person name="Ruckert C."/>
        </authorList>
    </citation>
    <scope>NUCLEOTIDE SEQUENCE</scope>
    <source>
        <strain evidence="1">CGMCC 1.15794</strain>
    </source>
</reference>
<name>A0A917MM45_9MICO</name>
<organism evidence="1 2">
    <name type="scientific">Microbacterium album</name>
    <dbReference type="NCBI Taxonomy" id="2053191"/>
    <lineage>
        <taxon>Bacteria</taxon>
        <taxon>Bacillati</taxon>
        <taxon>Actinomycetota</taxon>
        <taxon>Actinomycetes</taxon>
        <taxon>Micrococcales</taxon>
        <taxon>Microbacteriaceae</taxon>
        <taxon>Microbacterium</taxon>
    </lineage>
</organism>
<evidence type="ECO:0000313" key="1">
    <source>
        <dbReference type="EMBL" id="GGH44907.1"/>
    </source>
</evidence>
<dbReference type="RefSeq" id="WP_188756141.1">
    <property type="nucleotide sequence ID" value="NZ_BMJY01000008.1"/>
</dbReference>